<keyword evidence="3" id="KW-1185">Reference proteome</keyword>
<keyword evidence="1" id="KW-0732">Signal</keyword>
<feature type="signal peptide" evidence="1">
    <location>
        <begin position="1"/>
        <end position="25"/>
    </location>
</feature>
<evidence type="ECO:0000313" key="2">
    <source>
        <dbReference type="EMBL" id="PUZ50627.1"/>
    </source>
</evidence>
<evidence type="ECO:0000256" key="1">
    <source>
        <dbReference type="SAM" id="SignalP"/>
    </source>
</evidence>
<gene>
    <name evidence="2" type="ORF">GQ55_6G072900</name>
</gene>
<organism evidence="2 3">
    <name type="scientific">Panicum hallii var. hallii</name>
    <dbReference type="NCBI Taxonomy" id="1504633"/>
    <lineage>
        <taxon>Eukaryota</taxon>
        <taxon>Viridiplantae</taxon>
        <taxon>Streptophyta</taxon>
        <taxon>Embryophyta</taxon>
        <taxon>Tracheophyta</taxon>
        <taxon>Spermatophyta</taxon>
        <taxon>Magnoliopsida</taxon>
        <taxon>Liliopsida</taxon>
        <taxon>Poales</taxon>
        <taxon>Poaceae</taxon>
        <taxon>PACMAD clade</taxon>
        <taxon>Panicoideae</taxon>
        <taxon>Panicodae</taxon>
        <taxon>Paniceae</taxon>
        <taxon>Panicinae</taxon>
        <taxon>Panicum</taxon>
        <taxon>Panicum sect. Panicum</taxon>
    </lineage>
</organism>
<evidence type="ECO:0000313" key="3">
    <source>
        <dbReference type="Proteomes" id="UP000244336"/>
    </source>
</evidence>
<name>A0A2T7D4V3_9POAL</name>
<accession>A0A2T7D4V3</accession>
<proteinExistence type="predicted"/>
<dbReference type="Gramene" id="PUZ50627">
    <property type="protein sequence ID" value="PUZ50627"/>
    <property type="gene ID" value="GQ55_6G072900"/>
</dbReference>
<protein>
    <submittedName>
        <fullName evidence="2">Uncharacterized protein</fullName>
    </submittedName>
</protein>
<reference evidence="2 3" key="1">
    <citation type="submission" date="2018-04" db="EMBL/GenBank/DDBJ databases">
        <title>WGS assembly of Panicum hallii var. hallii HAL2.</title>
        <authorList>
            <person name="Lovell J."/>
            <person name="Jenkins J."/>
            <person name="Lowry D."/>
            <person name="Mamidi S."/>
            <person name="Sreedasyam A."/>
            <person name="Weng X."/>
            <person name="Barry K."/>
            <person name="Bonette J."/>
            <person name="Campitelli B."/>
            <person name="Daum C."/>
            <person name="Gordon S."/>
            <person name="Gould B."/>
            <person name="Lipzen A."/>
            <person name="MacQueen A."/>
            <person name="Palacio-Mejia J."/>
            <person name="Plott C."/>
            <person name="Shakirov E."/>
            <person name="Shu S."/>
            <person name="Yoshinaga Y."/>
            <person name="Zane M."/>
            <person name="Rokhsar D."/>
            <person name="Grimwood J."/>
            <person name="Schmutz J."/>
            <person name="Juenger T."/>
        </authorList>
    </citation>
    <scope>NUCLEOTIDE SEQUENCE [LARGE SCALE GENOMIC DNA]</scope>
    <source>
        <strain evidence="3">cv. HAL2</strain>
    </source>
</reference>
<dbReference type="AlphaFoldDB" id="A0A2T7D4V3"/>
<dbReference type="Proteomes" id="UP000244336">
    <property type="component" value="Chromosome 6"/>
</dbReference>
<sequence>MGARGVEGICGSAAAVATCLLLLSGQRIQEAIFDDAGPLLATATLLLVDDRNDALTISTRRCWGLLRQPTIYQQETTRNFHNLSTEEAPRNM</sequence>
<dbReference type="EMBL" id="CM009754">
    <property type="protein sequence ID" value="PUZ50627.1"/>
    <property type="molecule type" value="Genomic_DNA"/>
</dbReference>
<feature type="chain" id="PRO_5015402511" evidence="1">
    <location>
        <begin position="26"/>
        <end position="92"/>
    </location>
</feature>